<reference evidence="1" key="1">
    <citation type="journal article" date="2014" name="Front. Microbiol.">
        <title>High frequency of phylogenetically diverse reductive dehalogenase-homologous genes in deep subseafloor sedimentary metagenomes.</title>
        <authorList>
            <person name="Kawai M."/>
            <person name="Futagami T."/>
            <person name="Toyoda A."/>
            <person name="Takaki Y."/>
            <person name="Nishi S."/>
            <person name="Hori S."/>
            <person name="Arai W."/>
            <person name="Tsubouchi T."/>
            <person name="Morono Y."/>
            <person name="Uchiyama I."/>
            <person name="Ito T."/>
            <person name="Fujiyama A."/>
            <person name="Inagaki F."/>
            <person name="Takami H."/>
        </authorList>
    </citation>
    <scope>NUCLEOTIDE SEQUENCE</scope>
    <source>
        <strain evidence="1">Expedition CK06-06</strain>
    </source>
</reference>
<gene>
    <name evidence="1" type="ORF">S06H3_64798</name>
</gene>
<accession>X1S4P1</accession>
<protein>
    <submittedName>
        <fullName evidence="1">Uncharacterized protein</fullName>
    </submittedName>
</protein>
<sequence>YVRTYLGVETPMLGYDFLMWNIIGARSATGKYILGWIPGAPWTVFDVWRYGAVIFTRDLVADDANATYLFPFAISPNGKFIAVITDRLAVPASMVMLYEGV</sequence>
<name>X1S4P1_9ZZZZ</name>
<evidence type="ECO:0000313" key="1">
    <source>
        <dbReference type="EMBL" id="GAI62774.1"/>
    </source>
</evidence>
<comment type="caution">
    <text evidence="1">The sequence shown here is derived from an EMBL/GenBank/DDBJ whole genome shotgun (WGS) entry which is preliminary data.</text>
</comment>
<dbReference type="AlphaFoldDB" id="X1S4P1"/>
<organism evidence="1">
    <name type="scientific">marine sediment metagenome</name>
    <dbReference type="NCBI Taxonomy" id="412755"/>
    <lineage>
        <taxon>unclassified sequences</taxon>
        <taxon>metagenomes</taxon>
        <taxon>ecological metagenomes</taxon>
    </lineage>
</organism>
<dbReference type="EMBL" id="BARV01043394">
    <property type="protein sequence ID" value="GAI62774.1"/>
    <property type="molecule type" value="Genomic_DNA"/>
</dbReference>
<feature type="non-terminal residue" evidence="1">
    <location>
        <position position="1"/>
    </location>
</feature>
<proteinExistence type="predicted"/>